<keyword evidence="3" id="KW-1185">Reference proteome</keyword>
<dbReference type="HOGENOM" id="CLU_3374188_0_0_0"/>
<name>E8R4K3_ISOPI</name>
<dbReference type="InParanoid" id="E8R4K3"/>
<evidence type="ECO:0000313" key="2">
    <source>
        <dbReference type="EMBL" id="ADV63798.1"/>
    </source>
</evidence>
<feature type="compositionally biased region" description="Polar residues" evidence="1">
    <location>
        <begin position="22"/>
        <end position="34"/>
    </location>
</feature>
<dbReference type="AlphaFoldDB" id="E8R4K3"/>
<evidence type="ECO:0000256" key="1">
    <source>
        <dbReference type="SAM" id="MobiDB-lite"/>
    </source>
</evidence>
<reference evidence="2 3" key="2">
    <citation type="journal article" date="2011" name="Stand. Genomic Sci.">
        <title>Complete genome sequence of Isosphaera pallida type strain (IS1B).</title>
        <authorList>
            <consortium name="US DOE Joint Genome Institute (JGI-PGF)"/>
            <person name="Goker M."/>
            <person name="Cleland D."/>
            <person name="Saunders E."/>
            <person name="Lapidus A."/>
            <person name="Nolan M."/>
            <person name="Lucas S."/>
            <person name="Hammon N."/>
            <person name="Deshpande S."/>
            <person name="Cheng J.F."/>
            <person name="Tapia R."/>
            <person name="Han C."/>
            <person name="Goodwin L."/>
            <person name="Pitluck S."/>
            <person name="Liolios K."/>
            <person name="Pagani I."/>
            <person name="Ivanova N."/>
            <person name="Mavromatis K."/>
            <person name="Pati A."/>
            <person name="Chen A."/>
            <person name="Palaniappan K."/>
            <person name="Land M."/>
            <person name="Hauser L."/>
            <person name="Chang Y.J."/>
            <person name="Jeffries C.D."/>
            <person name="Detter J.C."/>
            <person name="Beck B."/>
            <person name="Woyke T."/>
            <person name="Bristow J."/>
            <person name="Eisen J.A."/>
            <person name="Markowitz V."/>
            <person name="Hugenholtz P."/>
            <person name="Kyrpides N.C."/>
            <person name="Klenk H.P."/>
        </authorList>
    </citation>
    <scope>NUCLEOTIDE SEQUENCE [LARGE SCALE GENOMIC DNA]</scope>
    <source>
        <strain evidence="3">ATCC 43644 / DSM 9630 / IS1B</strain>
    </source>
</reference>
<sequence length="34" mass="3862">MELNGMRLGMKKRPSHEFTPDDATSQQWSGSDSH</sequence>
<dbReference type="KEGG" id="ipa:Isop_3236"/>
<reference key="1">
    <citation type="submission" date="2010-11" db="EMBL/GenBank/DDBJ databases">
        <title>The complete sequence of chromosome of Isophaera pallida ATCC 43644.</title>
        <authorList>
            <consortium name="US DOE Joint Genome Institute (JGI-PGF)"/>
            <person name="Lucas S."/>
            <person name="Copeland A."/>
            <person name="Lapidus A."/>
            <person name="Bruce D."/>
            <person name="Goodwin L."/>
            <person name="Pitluck S."/>
            <person name="Kyrpides N."/>
            <person name="Mavromatis K."/>
            <person name="Pagani I."/>
            <person name="Ivanova N."/>
            <person name="Saunders E."/>
            <person name="Brettin T."/>
            <person name="Detter J.C."/>
            <person name="Han C."/>
            <person name="Tapia R."/>
            <person name="Land M."/>
            <person name="Hauser L."/>
            <person name="Markowitz V."/>
            <person name="Cheng J.-F."/>
            <person name="Hugenholtz P."/>
            <person name="Woyke T."/>
            <person name="Wu D."/>
            <person name="Eisen J.A."/>
        </authorList>
    </citation>
    <scope>NUCLEOTIDE SEQUENCE</scope>
    <source>
        <strain>ATCC 43644</strain>
    </source>
</reference>
<proteinExistence type="predicted"/>
<dbReference type="EMBL" id="CP002353">
    <property type="protein sequence ID" value="ADV63798.1"/>
    <property type="molecule type" value="Genomic_DNA"/>
</dbReference>
<protein>
    <submittedName>
        <fullName evidence="2">Uncharacterized protein</fullName>
    </submittedName>
</protein>
<gene>
    <name evidence="2" type="ordered locus">Isop_3236</name>
</gene>
<dbReference type="Proteomes" id="UP000008631">
    <property type="component" value="Chromosome"/>
</dbReference>
<feature type="region of interest" description="Disordered" evidence="1">
    <location>
        <begin position="1"/>
        <end position="34"/>
    </location>
</feature>
<organism evidence="2 3">
    <name type="scientific">Isosphaera pallida (strain ATCC 43644 / DSM 9630 / IS1B)</name>
    <dbReference type="NCBI Taxonomy" id="575540"/>
    <lineage>
        <taxon>Bacteria</taxon>
        <taxon>Pseudomonadati</taxon>
        <taxon>Planctomycetota</taxon>
        <taxon>Planctomycetia</taxon>
        <taxon>Isosphaerales</taxon>
        <taxon>Isosphaeraceae</taxon>
        <taxon>Isosphaera</taxon>
    </lineage>
</organism>
<accession>E8R4K3</accession>
<evidence type="ECO:0000313" key="3">
    <source>
        <dbReference type="Proteomes" id="UP000008631"/>
    </source>
</evidence>